<feature type="chain" id="PRO_5040337769" description="DUF305 domain-containing protein" evidence="2">
    <location>
        <begin position="19"/>
        <end position="400"/>
    </location>
</feature>
<feature type="region of interest" description="Disordered" evidence="1">
    <location>
        <begin position="374"/>
        <end position="400"/>
    </location>
</feature>
<reference evidence="3" key="1">
    <citation type="submission" date="2020-06" db="EMBL/GenBank/DDBJ databases">
        <authorList>
            <consortium name="Plant Systems Biology data submission"/>
        </authorList>
    </citation>
    <scope>NUCLEOTIDE SEQUENCE</scope>
    <source>
        <strain evidence="3">D6</strain>
    </source>
</reference>
<protein>
    <recommendedName>
        <fullName evidence="5">DUF305 domain-containing protein</fullName>
    </recommendedName>
</protein>
<proteinExistence type="predicted"/>
<gene>
    <name evidence="3" type="ORF">SEMRO_854_G211230.1</name>
</gene>
<sequence length="400" mass="43945">MVRYCMVILGSLAAMASAQDICMSPTSTFTVKVNLFASELGYYAFEECGDVVNPTIGMEVGETYTFVQADRSNYFHPMGFSYFPDGAHDGVDELEPGIGLGSDASCAETLSCPAPMYFLNDDYLGNYSNIEEVLPVSTGAEDFGLDAYEPLFFHPMPEWVGYGEFSIQLRFDDESYDKDIFYFCHIHQFMSGRIKLMKNGELVSPEDEPPLGYTYDEPGAFDETCGTYGLDAFQLPHPECPSTFVCDAGPENQPFASCINAMNCHMVVGMTTGVSSESNLALFIHQMIPHHQNAVNMAKTLLLTGDVPCEDLTNDEDPYCVMQVILREIVNGQNFQIQAMRGLLEALNLPATDDCTVPVAIDGLDGLGSIVERQNPPPIEDSEDGAAPVDRVGGPFRRRV</sequence>
<evidence type="ECO:0000313" key="3">
    <source>
        <dbReference type="EMBL" id="CAB9517399.1"/>
    </source>
</evidence>
<feature type="signal peptide" evidence="2">
    <location>
        <begin position="1"/>
        <end position="18"/>
    </location>
</feature>
<dbReference type="PANTHER" id="PTHR36933">
    <property type="entry name" value="SLL0788 PROTEIN"/>
    <property type="match status" value="1"/>
</dbReference>
<evidence type="ECO:0000256" key="1">
    <source>
        <dbReference type="SAM" id="MobiDB-lite"/>
    </source>
</evidence>
<dbReference type="OrthoDB" id="734129at2759"/>
<accession>A0A9N8EF57</accession>
<evidence type="ECO:0008006" key="5">
    <source>
        <dbReference type="Google" id="ProtNLM"/>
    </source>
</evidence>
<dbReference type="AlphaFoldDB" id="A0A9N8EF57"/>
<name>A0A9N8EF57_9STRA</name>
<comment type="caution">
    <text evidence="3">The sequence shown here is derived from an EMBL/GenBank/DDBJ whole genome shotgun (WGS) entry which is preliminary data.</text>
</comment>
<dbReference type="PANTHER" id="PTHR36933:SF1">
    <property type="entry name" value="SLL0788 PROTEIN"/>
    <property type="match status" value="1"/>
</dbReference>
<dbReference type="EMBL" id="CAICTM010000853">
    <property type="protein sequence ID" value="CAB9517399.1"/>
    <property type="molecule type" value="Genomic_DNA"/>
</dbReference>
<evidence type="ECO:0000256" key="2">
    <source>
        <dbReference type="SAM" id="SignalP"/>
    </source>
</evidence>
<keyword evidence="2" id="KW-0732">Signal</keyword>
<dbReference type="Proteomes" id="UP001153069">
    <property type="component" value="Unassembled WGS sequence"/>
</dbReference>
<organism evidence="3 4">
    <name type="scientific">Seminavis robusta</name>
    <dbReference type="NCBI Taxonomy" id="568900"/>
    <lineage>
        <taxon>Eukaryota</taxon>
        <taxon>Sar</taxon>
        <taxon>Stramenopiles</taxon>
        <taxon>Ochrophyta</taxon>
        <taxon>Bacillariophyta</taxon>
        <taxon>Bacillariophyceae</taxon>
        <taxon>Bacillariophycidae</taxon>
        <taxon>Naviculales</taxon>
        <taxon>Naviculaceae</taxon>
        <taxon>Seminavis</taxon>
    </lineage>
</organism>
<keyword evidence="4" id="KW-1185">Reference proteome</keyword>
<evidence type="ECO:0000313" key="4">
    <source>
        <dbReference type="Proteomes" id="UP001153069"/>
    </source>
</evidence>
<dbReference type="InterPro" id="IPR012347">
    <property type="entry name" value="Ferritin-like"/>
</dbReference>
<dbReference type="Gene3D" id="1.20.1260.10">
    <property type="match status" value="1"/>
</dbReference>